<dbReference type="AlphaFoldDB" id="A0A8B7PHJ8"/>
<dbReference type="InterPro" id="IPR050579">
    <property type="entry name" value="PMP-22/EMP/MP20-like"/>
</dbReference>
<dbReference type="KEGG" id="hazt:108681154"/>
<feature type="transmembrane region" description="Helical" evidence="5">
    <location>
        <begin position="81"/>
        <end position="104"/>
    </location>
</feature>
<dbReference type="GO" id="GO:0005886">
    <property type="term" value="C:plasma membrane"/>
    <property type="evidence" value="ECO:0007669"/>
    <property type="project" value="TreeGrafter"/>
</dbReference>
<dbReference type="Pfam" id="PF13903">
    <property type="entry name" value="Claudin_2"/>
    <property type="match status" value="1"/>
</dbReference>
<organism evidence="6 7">
    <name type="scientific">Hyalella azteca</name>
    <name type="common">Amphipod</name>
    <dbReference type="NCBI Taxonomy" id="294128"/>
    <lineage>
        <taxon>Eukaryota</taxon>
        <taxon>Metazoa</taxon>
        <taxon>Ecdysozoa</taxon>
        <taxon>Arthropoda</taxon>
        <taxon>Crustacea</taxon>
        <taxon>Multicrustacea</taxon>
        <taxon>Malacostraca</taxon>
        <taxon>Eumalacostraca</taxon>
        <taxon>Peracarida</taxon>
        <taxon>Amphipoda</taxon>
        <taxon>Senticaudata</taxon>
        <taxon>Talitrida</taxon>
        <taxon>Talitroidea</taxon>
        <taxon>Hyalellidae</taxon>
        <taxon>Hyalella</taxon>
    </lineage>
</organism>
<proteinExistence type="predicted"/>
<sequence length="172" mass="19670">MHEYPAFKKLLELIEYLFLPPDQCANIQLFPESVSRPEATELLDQQRTVVAFAIISTAMIVLGLVFSLYTFKFTRYMFKRLAACCHLVASGCTLTVIEVTSSVVSIEAKHFPTRHPRGTEWHYGFSYIIAWFSFILLVIATITFAVCSRKRKKNKAPDEEFALQEEPVIIGR</sequence>
<accession>A0A8B7PHJ8</accession>
<dbReference type="OMA" id="EHEKEHM"/>
<evidence type="ECO:0000313" key="6">
    <source>
        <dbReference type="Proteomes" id="UP000694843"/>
    </source>
</evidence>
<protein>
    <submittedName>
        <fullName evidence="7">Epithelial membrane protein 1-like</fullName>
    </submittedName>
</protein>
<dbReference type="PANTHER" id="PTHR10671:SF82">
    <property type="entry name" value="GH19567P"/>
    <property type="match status" value="1"/>
</dbReference>
<gene>
    <name evidence="7" type="primary">LOC108681154</name>
</gene>
<evidence type="ECO:0000256" key="5">
    <source>
        <dbReference type="SAM" id="Phobius"/>
    </source>
</evidence>
<evidence type="ECO:0000256" key="2">
    <source>
        <dbReference type="ARBA" id="ARBA00022692"/>
    </source>
</evidence>
<dbReference type="RefSeq" id="XP_018025638.2">
    <property type="nucleotide sequence ID" value="XM_018170149.2"/>
</dbReference>
<dbReference type="PANTHER" id="PTHR10671">
    <property type="entry name" value="EPITHELIAL MEMBRANE PROTEIN-RELATED"/>
    <property type="match status" value="1"/>
</dbReference>
<dbReference type="InterPro" id="IPR004031">
    <property type="entry name" value="PMP22/EMP/MP20/Claudin"/>
</dbReference>
<evidence type="ECO:0000256" key="1">
    <source>
        <dbReference type="ARBA" id="ARBA00004141"/>
    </source>
</evidence>
<dbReference type="OrthoDB" id="5917530at2759"/>
<evidence type="ECO:0000256" key="4">
    <source>
        <dbReference type="ARBA" id="ARBA00023136"/>
    </source>
</evidence>
<keyword evidence="6" id="KW-1185">Reference proteome</keyword>
<keyword evidence="4 5" id="KW-0472">Membrane</keyword>
<comment type="subcellular location">
    <subcellularLocation>
        <location evidence="1">Membrane</location>
        <topology evidence="1">Multi-pass membrane protein</topology>
    </subcellularLocation>
</comment>
<dbReference type="GeneID" id="108681154"/>
<feature type="transmembrane region" description="Helical" evidence="5">
    <location>
        <begin position="124"/>
        <end position="147"/>
    </location>
</feature>
<feature type="transmembrane region" description="Helical" evidence="5">
    <location>
        <begin position="49"/>
        <end position="69"/>
    </location>
</feature>
<reference evidence="7" key="1">
    <citation type="submission" date="2025-08" db="UniProtKB">
        <authorList>
            <consortium name="RefSeq"/>
        </authorList>
    </citation>
    <scope>IDENTIFICATION</scope>
    <source>
        <tissue evidence="7">Whole organism</tissue>
    </source>
</reference>
<keyword evidence="2 5" id="KW-0812">Transmembrane</keyword>
<name>A0A8B7PHJ8_HYAAZ</name>
<evidence type="ECO:0000256" key="3">
    <source>
        <dbReference type="ARBA" id="ARBA00022989"/>
    </source>
</evidence>
<dbReference type="Gene3D" id="1.20.140.150">
    <property type="match status" value="1"/>
</dbReference>
<keyword evidence="3 5" id="KW-1133">Transmembrane helix</keyword>
<evidence type="ECO:0000313" key="7">
    <source>
        <dbReference type="RefSeq" id="XP_018025638.2"/>
    </source>
</evidence>
<dbReference type="Proteomes" id="UP000694843">
    <property type="component" value="Unplaced"/>
</dbReference>